<name>A0ABM7ZGI9_9BACT</name>
<feature type="domain" description="Glycosyltransferase subfamily 4-like N-terminal" evidence="2">
    <location>
        <begin position="13"/>
        <end position="166"/>
    </location>
</feature>
<dbReference type="GO" id="GO:0016740">
    <property type="term" value="F:transferase activity"/>
    <property type="evidence" value="ECO:0007669"/>
    <property type="project" value="UniProtKB-KW"/>
</dbReference>
<dbReference type="RefSeq" id="WP_215435154.1">
    <property type="nucleotide sequence ID" value="NZ_AP025943.1"/>
</dbReference>
<dbReference type="InterPro" id="IPR028098">
    <property type="entry name" value="Glyco_trans_4-like_N"/>
</dbReference>
<proteinExistence type="predicted"/>
<evidence type="ECO:0000259" key="1">
    <source>
        <dbReference type="Pfam" id="PF00534"/>
    </source>
</evidence>
<sequence length="370" mass="41105">MKIVHLVPSMESGGVEQVVLELGRGFSAQGVENIVISGGGRMVEQLEKEGSRHILMPIGKKSLSTFFRVGALRALLQAIRPDILHLHSRVPAWAGYLAWKKLPPEDRPGLVTSVHGFYSVNWYSAIMCRGERIIAVSNCIRDYILRHYPSTPEEHIRIIPNAISPELHHSGYSPSREWLTGWYMAYPELRDKFTLCLPGRITRLKGQLDMIPIIRDLLAQGIPARAVIVGEAKKGKEEYKNEILREIEQAGLAHAFTWTGHRKDLREILSACSVTLSLTQSPEAFGKSTLEALALGKPVAGYAHGGVKEQLDIFLPEGNIPVGDTAAMTALLARWHAQPPPVPRQLPSPYKMSDMIQAHLDVYREISPSP</sequence>
<dbReference type="PANTHER" id="PTHR12526:SF638">
    <property type="entry name" value="SPORE COAT PROTEIN SA"/>
    <property type="match status" value="1"/>
</dbReference>
<accession>A0ABM7ZGI9</accession>
<reference evidence="3" key="1">
    <citation type="submission" date="2022-06" db="EMBL/GenBank/DDBJ databases">
        <title>Akkermansia biwalacus sp. nov., an anaerobic mucin-degrading bacterium isolated from human intestine.</title>
        <authorList>
            <person name="Kobayashi Y."/>
            <person name="Inoue S."/>
            <person name="Kawahara T."/>
            <person name="Kohda N."/>
        </authorList>
    </citation>
    <scope>NUCLEOTIDE SEQUENCE</scope>
    <source>
        <strain evidence="3">WON2089</strain>
    </source>
</reference>
<dbReference type="InterPro" id="IPR001296">
    <property type="entry name" value="Glyco_trans_1"/>
</dbReference>
<dbReference type="Gene3D" id="3.40.50.2000">
    <property type="entry name" value="Glycogen Phosphorylase B"/>
    <property type="match status" value="2"/>
</dbReference>
<keyword evidence="3" id="KW-0808">Transferase</keyword>
<gene>
    <name evidence="3" type="primary">lpsB</name>
    <name evidence="3" type="ORF">Abiwalacus_14110</name>
</gene>
<dbReference type="PANTHER" id="PTHR12526">
    <property type="entry name" value="GLYCOSYLTRANSFERASE"/>
    <property type="match status" value="1"/>
</dbReference>
<evidence type="ECO:0000313" key="3">
    <source>
        <dbReference type="EMBL" id="BDL43837.1"/>
    </source>
</evidence>
<evidence type="ECO:0000313" key="4">
    <source>
        <dbReference type="Proteomes" id="UP001062263"/>
    </source>
</evidence>
<evidence type="ECO:0000259" key="2">
    <source>
        <dbReference type="Pfam" id="PF13439"/>
    </source>
</evidence>
<dbReference type="SUPFAM" id="SSF53756">
    <property type="entry name" value="UDP-Glycosyltransferase/glycogen phosphorylase"/>
    <property type="match status" value="1"/>
</dbReference>
<dbReference type="Pfam" id="PF13439">
    <property type="entry name" value="Glyco_transf_4"/>
    <property type="match status" value="1"/>
</dbReference>
<protein>
    <submittedName>
        <fullName evidence="3">Glycosyl transferase</fullName>
    </submittedName>
</protein>
<keyword evidence="4" id="KW-1185">Reference proteome</keyword>
<dbReference type="Proteomes" id="UP001062263">
    <property type="component" value="Chromosome"/>
</dbReference>
<dbReference type="Pfam" id="PF00534">
    <property type="entry name" value="Glycos_transf_1"/>
    <property type="match status" value="1"/>
</dbReference>
<feature type="domain" description="Glycosyl transferase family 1" evidence="1">
    <location>
        <begin position="191"/>
        <end position="311"/>
    </location>
</feature>
<organism evidence="3 4">
    <name type="scientific">Akkermansia biwaensis</name>
    <dbReference type="NCBI Taxonomy" id="2946555"/>
    <lineage>
        <taxon>Bacteria</taxon>
        <taxon>Pseudomonadati</taxon>
        <taxon>Verrucomicrobiota</taxon>
        <taxon>Verrucomicrobiia</taxon>
        <taxon>Verrucomicrobiales</taxon>
        <taxon>Akkermansiaceae</taxon>
        <taxon>Akkermansia</taxon>
    </lineage>
</organism>
<dbReference type="EMBL" id="AP025943">
    <property type="protein sequence ID" value="BDL43837.1"/>
    <property type="molecule type" value="Genomic_DNA"/>
</dbReference>